<evidence type="ECO:0000313" key="1">
    <source>
        <dbReference type="EMBL" id="SUA42945.1"/>
    </source>
</evidence>
<dbReference type="SUPFAM" id="SSF140453">
    <property type="entry name" value="EsxAB dimer-like"/>
    <property type="match status" value="1"/>
</dbReference>
<evidence type="ECO:0000313" key="2">
    <source>
        <dbReference type="Proteomes" id="UP000255082"/>
    </source>
</evidence>
<name>A0A378WQQ5_9NOCA</name>
<reference evidence="1 2" key="1">
    <citation type="submission" date="2018-06" db="EMBL/GenBank/DDBJ databases">
        <authorList>
            <consortium name="Pathogen Informatics"/>
            <person name="Doyle S."/>
        </authorList>
    </citation>
    <scope>NUCLEOTIDE SEQUENCE [LARGE SCALE GENOMIC DNA]</scope>
    <source>
        <strain evidence="1 2">NCTC13184</strain>
    </source>
</reference>
<dbReference type="InterPro" id="IPR010310">
    <property type="entry name" value="T7SS_ESAT-6-like"/>
</dbReference>
<accession>A0A378WQQ5</accession>
<proteinExistence type="predicted"/>
<dbReference type="Gene3D" id="1.10.287.1060">
    <property type="entry name" value="ESAT-6-like"/>
    <property type="match status" value="1"/>
</dbReference>
<dbReference type="Pfam" id="PF06013">
    <property type="entry name" value="WXG100"/>
    <property type="match status" value="1"/>
</dbReference>
<dbReference type="EMBL" id="UGRU01000001">
    <property type="protein sequence ID" value="SUA42945.1"/>
    <property type="molecule type" value="Genomic_DNA"/>
</dbReference>
<organism evidence="1 2">
    <name type="scientific">Nocardia africana</name>
    <dbReference type="NCBI Taxonomy" id="134964"/>
    <lineage>
        <taxon>Bacteria</taxon>
        <taxon>Bacillati</taxon>
        <taxon>Actinomycetota</taxon>
        <taxon>Actinomycetes</taxon>
        <taxon>Mycobacteriales</taxon>
        <taxon>Nocardiaceae</taxon>
        <taxon>Nocardia</taxon>
    </lineage>
</organism>
<sequence>MPASYRVDLDGMQRLIDATAKLEAALETKAEEIARRIDELHVDWTGDAAKAHREAHDARIAAAAEMQGALKALRQKLAAARTAYHGVGPANTGMWPQ</sequence>
<dbReference type="InterPro" id="IPR036689">
    <property type="entry name" value="ESAT-6-like_sf"/>
</dbReference>
<dbReference type="AlphaFoldDB" id="A0A378WQQ5"/>
<dbReference type="Proteomes" id="UP000255082">
    <property type="component" value="Unassembled WGS sequence"/>
</dbReference>
<dbReference type="RefSeq" id="WP_062962996.1">
    <property type="nucleotide sequence ID" value="NZ_JAJFOE010000001.1"/>
</dbReference>
<protein>
    <submittedName>
        <fullName evidence="1">WXG100 family type VII secretion target</fullName>
    </submittedName>
</protein>
<gene>
    <name evidence="1" type="ORF">NCTC13184_02305</name>
</gene>